<protein>
    <submittedName>
        <fullName evidence="2">Uncharacterized protein</fullName>
    </submittedName>
</protein>
<dbReference type="Proteomes" id="UP000775547">
    <property type="component" value="Unassembled WGS sequence"/>
</dbReference>
<proteinExistence type="predicted"/>
<dbReference type="Gene3D" id="3.40.50.1700">
    <property type="entry name" value="Glycoside hydrolase family 3 C-terminal domain"/>
    <property type="match status" value="1"/>
</dbReference>
<evidence type="ECO:0000313" key="3">
    <source>
        <dbReference type="Proteomes" id="UP000775547"/>
    </source>
</evidence>
<dbReference type="OrthoDB" id="3040642at2759"/>
<keyword evidence="1" id="KW-0378">Hydrolase</keyword>
<dbReference type="GO" id="GO:0004553">
    <property type="term" value="F:hydrolase activity, hydrolyzing O-glycosyl compounds"/>
    <property type="evidence" value="ECO:0007669"/>
    <property type="project" value="InterPro"/>
</dbReference>
<dbReference type="EMBL" id="JABCKV010000083">
    <property type="protein sequence ID" value="KAG5644099.1"/>
    <property type="molecule type" value="Genomic_DNA"/>
</dbReference>
<name>A0A9P7KCF5_9AGAR</name>
<reference evidence="2" key="1">
    <citation type="submission" date="2020-07" db="EMBL/GenBank/DDBJ databases">
        <authorList>
            <person name="Nieuwenhuis M."/>
            <person name="Van De Peppel L.J.J."/>
        </authorList>
    </citation>
    <scope>NUCLEOTIDE SEQUENCE</scope>
    <source>
        <strain evidence="2">AP01</strain>
        <tissue evidence="2">Mycelium</tissue>
    </source>
</reference>
<gene>
    <name evidence="2" type="ORF">DXG03_009118</name>
</gene>
<comment type="caution">
    <text evidence="2">The sequence shown here is derived from an EMBL/GenBank/DDBJ whole genome shotgun (WGS) entry which is preliminary data.</text>
</comment>
<accession>A0A9P7KCF5</accession>
<dbReference type="GO" id="GO:0005975">
    <property type="term" value="P:carbohydrate metabolic process"/>
    <property type="evidence" value="ECO:0007669"/>
    <property type="project" value="InterPro"/>
</dbReference>
<sequence length="93" mass="9503">MAIAAKANTTGTIVSSSLSDTDLNAAAAAAAGKDVAIVFITADSGEAYLTVEGHEGDRNDLKAWHGGVGSQFLSSDCVDSHLHRMLSSLKSPV</sequence>
<reference evidence="2" key="2">
    <citation type="submission" date="2021-10" db="EMBL/GenBank/DDBJ databases">
        <title>Phylogenomics reveals ancestral predisposition of the termite-cultivated fungus Termitomyces towards a domesticated lifestyle.</title>
        <authorList>
            <person name="Auxier B."/>
            <person name="Grum-Grzhimaylo A."/>
            <person name="Cardenas M.E."/>
            <person name="Lodge J.D."/>
            <person name="Laessoe T."/>
            <person name="Pedersen O."/>
            <person name="Smith M.E."/>
            <person name="Kuyper T.W."/>
            <person name="Franco-Molano E.A."/>
            <person name="Baroni T.J."/>
            <person name="Aanen D.K."/>
        </authorList>
    </citation>
    <scope>NUCLEOTIDE SEQUENCE</scope>
    <source>
        <strain evidence="2">AP01</strain>
        <tissue evidence="2">Mycelium</tissue>
    </source>
</reference>
<dbReference type="InterPro" id="IPR036881">
    <property type="entry name" value="Glyco_hydro_3_C_sf"/>
</dbReference>
<organism evidence="2 3">
    <name type="scientific">Asterophora parasitica</name>
    <dbReference type="NCBI Taxonomy" id="117018"/>
    <lineage>
        <taxon>Eukaryota</taxon>
        <taxon>Fungi</taxon>
        <taxon>Dikarya</taxon>
        <taxon>Basidiomycota</taxon>
        <taxon>Agaricomycotina</taxon>
        <taxon>Agaricomycetes</taxon>
        <taxon>Agaricomycetidae</taxon>
        <taxon>Agaricales</taxon>
        <taxon>Tricholomatineae</taxon>
        <taxon>Lyophyllaceae</taxon>
        <taxon>Asterophora</taxon>
    </lineage>
</organism>
<dbReference type="AlphaFoldDB" id="A0A9P7KCF5"/>
<evidence type="ECO:0000256" key="1">
    <source>
        <dbReference type="ARBA" id="ARBA00022801"/>
    </source>
</evidence>
<evidence type="ECO:0000313" key="2">
    <source>
        <dbReference type="EMBL" id="KAG5644099.1"/>
    </source>
</evidence>
<keyword evidence="3" id="KW-1185">Reference proteome</keyword>